<dbReference type="EMBL" id="AE013599">
    <property type="protein sequence ID" value="ACZ94425.1"/>
    <property type="molecule type" value="Genomic_DNA"/>
</dbReference>
<feature type="compositionally biased region" description="Low complexity" evidence="15">
    <location>
        <begin position="450"/>
        <end position="463"/>
    </location>
</feature>
<evidence type="ECO:0000256" key="6">
    <source>
        <dbReference type="ARBA" id="ARBA00022843"/>
    </source>
</evidence>
<keyword evidence="2" id="KW-0488">Methylation</keyword>
<dbReference type="GO" id="GO:0003729">
    <property type="term" value="F:mRNA binding"/>
    <property type="evidence" value="ECO:0007669"/>
    <property type="project" value="InterPro"/>
</dbReference>
<dbReference type="VEuPathDB" id="VectorBase:FBgn0264962"/>
<reference evidence="17" key="11">
    <citation type="journal article" date="2015" name="G3 (Bethesda)">
        <title>Gene Model Annotations for Drosophila melanogaster: Impact of High-Throughput Data.</title>
        <authorList>
            <consortium name="FlyBase Consortium"/>
            <person name="Matthews B.B."/>
            <person name="Dos Santos G."/>
            <person name="Crosby M.A."/>
            <person name="Emmert D.B."/>
            <person name="St Pierre S.E."/>
            <person name="Gramates L.S."/>
            <person name="Zhou P."/>
            <person name="Schroeder A.J."/>
            <person name="Falls K."/>
            <person name="Strelets V."/>
            <person name="Russo S.M."/>
            <person name="Gelbart W.M."/>
            <person name="null"/>
        </authorList>
    </citation>
    <scope>NUCLEOTIDE SEQUENCE</scope>
</reference>
<reference evidence="17" key="7">
    <citation type="submission" date="2006-08" db="EMBL/GenBank/DDBJ databases">
        <authorList>
            <person name="Celniker S."/>
            <person name="Carlson J."/>
            <person name="Wan K."/>
            <person name="Frise E."/>
            <person name="Hoskins R."/>
            <person name="Park S."/>
            <person name="Svirskas R."/>
            <person name="Rubin G."/>
        </authorList>
    </citation>
    <scope>NUCLEOTIDE SEQUENCE</scope>
</reference>
<dbReference type="GO" id="GO:0003723">
    <property type="term" value="F:RNA binding"/>
    <property type="evidence" value="ECO:0000314"/>
    <property type="project" value="FlyBase"/>
</dbReference>
<keyword evidence="6" id="KW-0832">Ubl conjugation</keyword>
<dbReference type="GeneID" id="36658"/>
<evidence type="ECO:0000256" key="2">
    <source>
        <dbReference type="ARBA" id="ARBA00022481"/>
    </source>
</evidence>
<dbReference type="GO" id="GO:0005634">
    <property type="term" value="C:nucleus"/>
    <property type="evidence" value="ECO:0007669"/>
    <property type="project" value="UniProtKB-SubCell"/>
</dbReference>
<reference evidence="17 20" key="2">
    <citation type="journal article" date="2002" name="Genome Biol.">
        <title>Finishing a whole-genome shotgun: release 3 of the Drosophila melanogaster euchromatic genome sequence.</title>
        <authorList>
            <person name="Celniker S.E."/>
            <person name="Wheeler D.A."/>
            <person name="Kronmiller B."/>
            <person name="Carlson J.W."/>
            <person name="Halpern A."/>
            <person name="Patel S."/>
            <person name="Adams M."/>
            <person name="Champe M."/>
            <person name="Dugan S.P."/>
            <person name="Frise E."/>
            <person name="Hodgson A."/>
            <person name="George R.A."/>
            <person name="Hoskins R.A."/>
            <person name="Laverty T."/>
            <person name="Muzny D.M."/>
            <person name="Nelson C.R."/>
            <person name="Pacleb J.M."/>
            <person name="Park S."/>
            <person name="Pfeiffer B.D."/>
            <person name="Richards S."/>
            <person name="Sodergren E.J."/>
            <person name="Svirskas R."/>
            <person name="Tabor P.E."/>
            <person name="Wan K."/>
            <person name="Stapleton M."/>
            <person name="Sutton G.G."/>
            <person name="Venter C."/>
            <person name="Weinstock G."/>
            <person name="Scherer S.E."/>
            <person name="Myers E.W."/>
            <person name="Gibbs R.A."/>
            <person name="Rubin G.M."/>
        </authorList>
    </citation>
    <scope>NUCLEOTIDE SEQUENCE [LARGE SCALE GENOMIC DNA]</scope>
    <source>
        <strain evidence="20">Berkeley</strain>
    </source>
</reference>
<evidence type="ECO:0000256" key="12">
    <source>
        <dbReference type="ARBA" id="ARBA00068814"/>
    </source>
</evidence>
<reference evidence="17" key="15">
    <citation type="submission" date="2020-05" db="EMBL/GenBank/DDBJ databases">
        <title>Drosophila melanogaster release 4 sequence.</title>
        <authorList>
            <consortium name="Berkeley Drosophila Genome Project"/>
            <person name="Celniker S."/>
            <person name="Carlson J."/>
            <person name="Wan K."/>
            <person name="Pfeiffer B."/>
            <person name="Frise E."/>
            <person name="George R."/>
            <person name="Hoskins R."/>
            <person name="Stapleton M."/>
            <person name="Pacleb J."/>
            <person name="Park S."/>
            <person name="Svirskas R."/>
            <person name="Smith E."/>
            <person name="Yu C."/>
            <person name="Rubin G."/>
        </authorList>
    </citation>
    <scope>NUCLEOTIDE SEQUENCE</scope>
</reference>
<reference evidence="17 20" key="8">
    <citation type="journal article" date="2007" name="Science">
        <title>The Release 5.1 annotation of Drosophila melanogaster heterochromatin.</title>
        <authorList>
            <person name="Smith C.D."/>
            <person name="Shu S."/>
            <person name="Mungall C.J."/>
            <person name="Karpen G.H."/>
        </authorList>
    </citation>
    <scope>NUCLEOTIDE SEQUENCE [LARGE SCALE GENOMIC DNA]</scope>
    <source>
        <strain evidence="20">Berkeley</strain>
    </source>
</reference>
<evidence type="ECO:0000256" key="5">
    <source>
        <dbReference type="ARBA" id="ARBA00022664"/>
    </source>
</evidence>
<reference evidence="17 20" key="3">
    <citation type="journal article" date="2002" name="Genome Biol.">
        <title>Annotation of the Drosophila melanogaster euchromatic genome: a systematic review.</title>
        <authorList>
            <person name="Misra S."/>
            <person name="Crosby M.A."/>
            <person name="Mungall C.J."/>
            <person name="Matthews B.B."/>
            <person name="Campbell K.S."/>
            <person name="Hradecky P."/>
            <person name="Huang Y."/>
            <person name="Kaminker J.S."/>
            <person name="Millburn G.H."/>
            <person name="Prochnik S.E."/>
            <person name="Smith C.D."/>
            <person name="Tupy J.L."/>
            <person name="Whitfied E.J."/>
            <person name="Bayraktaroglu L."/>
            <person name="Berman B.P."/>
            <person name="Bettencourt B.R."/>
            <person name="Celniker S.E."/>
            <person name="de Grey A.D."/>
            <person name="Drysdale R.A."/>
            <person name="Harris N.L."/>
            <person name="Richter J."/>
            <person name="Russo S."/>
            <person name="Schroeder A.J."/>
            <person name="Shu S.Q."/>
            <person name="Stapleton M."/>
            <person name="Yamada C."/>
            <person name="Ashburner M."/>
            <person name="Gelbart W.M."/>
            <person name="Rubin G.M."/>
            <person name="Lewis S.E."/>
        </authorList>
    </citation>
    <scope>GENOME REANNOTATION</scope>
    <source>
        <strain evidence="20">Berkeley</strain>
    </source>
</reference>
<evidence type="ECO:0000256" key="8">
    <source>
        <dbReference type="ARBA" id="ARBA00023054"/>
    </source>
</evidence>
<keyword evidence="5" id="KW-0507">mRNA processing</keyword>
<evidence type="ECO:0000259" key="16">
    <source>
        <dbReference type="PROSITE" id="PS51391"/>
    </source>
</evidence>
<feature type="compositionally biased region" description="Polar residues" evidence="15">
    <location>
        <begin position="397"/>
        <end position="406"/>
    </location>
</feature>
<sequence>MEQLFQNYRDDERRIGEEYLSSLQDLNCNSKPLINMLTMLAEENINYAHIIVKVVEYYISQVAPEFKLPILYLIDSIVKNVKSSYVQLFGQCIVNIFLHAFESVQHSQSQVLEKVRERMYALRQTWNEVFPPSKMYALDVKVKRLDNNWPITAKQPTNKIHVNPAIHVNPDFLKPGLVPGMPGNPTITSDMEEILQAKTRELLELKKRKLELELEQTKKHLEEQERQLTQTTDAMVGAPIIMPAPTPAAICPPITDPGIAVHNQRAPGVMGNVGPVMHNMPVAPQLFANKPKVHPVNPALLNSVRQRDPRLARQMHAASSHPAAPARNDPRLEAKSSSSQKSSRSRSKSPVRNSSSRSGKSGSSSHSSSSSRKRSESKSSTTSSSSSSSDVRHKGVTASSSNQPTVKRSGKITSKDSDRYVRNGSPLGSAKRKSSSPSSSPSKSKRSTSHKSSSSRGKTSSLRSRSRSPVFMDVDLRTGVRSKSPESRAVAPSSLPLAGASLPASAKAPKDLEKRKKQLLILISHLLANNQVWFDLEPRATDSLVENLEYINQNGGTRWLRLVEGRVIGTVCG</sequence>
<comment type="subunit">
    <text evidence="11">Associates with the phosphorylated CTD domain of POLR2A /RNA polymerase II.</text>
</comment>
<evidence type="ECO:0000256" key="1">
    <source>
        <dbReference type="ARBA" id="ARBA00004123"/>
    </source>
</evidence>
<evidence type="ECO:0000256" key="7">
    <source>
        <dbReference type="ARBA" id="ARBA00022990"/>
    </source>
</evidence>
<dbReference type="GO" id="GO:0031124">
    <property type="term" value="P:mRNA 3'-end processing"/>
    <property type="evidence" value="ECO:0007669"/>
    <property type="project" value="InterPro"/>
</dbReference>
<evidence type="ECO:0000256" key="11">
    <source>
        <dbReference type="ARBA" id="ARBA00063659"/>
    </source>
</evidence>
<evidence type="ECO:0000256" key="3">
    <source>
        <dbReference type="ARBA" id="ARBA00022499"/>
    </source>
</evidence>
<comment type="subcellular location">
    <subcellularLocation>
        <location evidence="1">Nucleus</location>
    </subcellularLocation>
</comment>
<evidence type="ECO:0000256" key="14">
    <source>
        <dbReference type="SAM" id="Coils"/>
    </source>
</evidence>
<dbReference type="GO" id="GO:0000993">
    <property type="term" value="F:RNA polymerase II complex binding"/>
    <property type="evidence" value="ECO:0007669"/>
    <property type="project" value="InterPro"/>
</dbReference>
<comment type="function">
    <text evidence="10">Component of pre-mRNA cleavage complex II, which promotes transcription termination by RNA polymerase II.</text>
</comment>
<dbReference type="Pfam" id="PF04818">
    <property type="entry name" value="CID"/>
    <property type="match status" value="1"/>
</dbReference>
<dbReference type="HOGENOM" id="CLU_475901_0_0_1"/>
<protein>
    <recommendedName>
        <fullName evidence="12">Pre-mRNA cleavage complex 2 protein Pcf11</fullName>
    </recommendedName>
    <alternativeName>
        <fullName evidence="13">Pre-mRNA cleavage complex II protein Pcf11</fullName>
    </alternativeName>
</protein>
<reference evidence="18" key="10">
    <citation type="submission" date="2012-05" db="EMBL/GenBank/DDBJ databases">
        <authorList>
            <person name="Carlson J."/>
            <person name="Booth B."/>
            <person name="Frise E."/>
            <person name="Park S."/>
            <person name="Wan K."/>
            <person name="Yu C."/>
            <person name="Celniker S."/>
        </authorList>
    </citation>
    <scope>NUCLEOTIDE SEQUENCE</scope>
</reference>
<keyword evidence="21" id="KW-1267">Proteomics identification</keyword>
<organism evidence="17 20">
    <name type="scientific">Drosophila melanogaster</name>
    <name type="common">Fruit fly</name>
    <dbReference type="NCBI Taxonomy" id="7227"/>
    <lineage>
        <taxon>Eukaryota</taxon>
        <taxon>Metazoa</taxon>
        <taxon>Ecdysozoa</taxon>
        <taxon>Arthropoda</taxon>
        <taxon>Hexapoda</taxon>
        <taxon>Insecta</taxon>
        <taxon>Pterygota</taxon>
        <taxon>Neoptera</taxon>
        <taxon>Endopterygota</taxon>
        <taxon>Diptera</taxon>
        <taxon>Brachycera</taxon>
        <taxon>Muscomorpha</taxon>
        <taxon>Ephydroidea</taxon>
        <taxon>Drosophilidae</taxon>
        <taxon>Drosophila</taxon>
        <taxon>Sophophora</taxon>
    </lineage>
</organism>
<dbReference type="Proteomes" id="UP000000803">
    <property type="component" value="Chromosome 2R"/>
</dbReference>
<dbReference type="Gene3D" id="1.25.40.90">
    <property type="match status" value="1"/>
</dbReference>
<feature type="compositionally biased region" description="Basic and acidic residues" evidence="15">
    <location>
        <begin position="474"/>
        <end position="486"/>
    </location>
</feature>
<dbReference type="KEGG" id="dme:Dmel_CG10228"/>
<name>E1JH68_DROME</name>
<dbReference type="SUPFAM" id="SSF48464">
    <property type="entry name" value="ENTH/VHS domain"/>
    <property type="match status" value="1"/>
</dbReference>
<evidence type="ECO:0000313" key="18">
    <source>
        <dbReference type="EMBL" id="AFI71931.1"/>
    </source>
</evidence>
<dbReference type="InterPro" id="IPR008942">
    <property type="entry name" value="ENTH_VHS"/>
</dbReference>
<dbReference type="AlphaFoldDB" id="E1JH68"/>
<dbReference type="AGR" id="FB:FBgn0264962"/>
<feature type="region of interest" description="Disordered" evidence="15">
    <location>
        <begin position="309"/>
        <end position="504"/>
    </location>
</feature>
<dbReference type="OrthoDB" id="343582at2759"/>
<evidence type="ECO:0000256" key="13">
    <source>
        <dbReference type="ARBA" id="ARBA00083113"/>
    </source>
</evidence>
<feature type="domain" description="CID" evidence="16">
    <location>
        <begin position="11"/>
        <end position="146"/>
    </location>
</feature>
<reference evidence="17" key="12">
    <citation type="journal article" date="2015" name="G3 (Bethesda)">
        <title>Gene Model Annotations for Drosophila melanogaster: The Rule-Benders.</title>
        <authorList>
            <consortium name="FlyBase Consortium"/>
            <person name="Crosby M.A."/>
            <person name="Gramates L.S."/>
            <person name="Dos Santos G."/>
            <person name="Matthews B.B."/>
            <person name="St Pierre S.E."/>
            <person name="Zhou P."/>
            <person name="Schroeder A.J."/>
            <person name="Falls K."/>
            <person name="Emmert D.B."/>
            <person name="Russo S.M."/>
            <person name="Gelbart W.M."/>
            <person name="null"/>
        </authorList>
    </citation>
    <scope>NUCLEOTIDE SEQUENCE</scope>
</reference>
<dbReference type="Pfam" id="PF20845">
    <property type="entry name" value="Pcf11_helical"/>
    <property type="match status" value="1"/>
</dbReference>
<dbReference type="DNASU" id="36658"/>
<evidence type="ECO:0000256" key="4">
    <source>
        <dbReference type="ARBA" id="ARBA00022553"/>
    </source>
</evidence>
<reference evidence="17 20" key="9">
    <citation type="journal article" date="2007" name="Science">
        <title>Sequence finishing and mapping of Drosophila melanogaster heterochromatin.</title>
        <authorList>
            <person name="Hoskins R.A."/>
            <person name="Carlson J.W."/>
            <person name="Kennedy C."/>
            <person name="Acevedo D."/>
            <person name="Evans-Holm M."/>
            <person name="Frise E."/>
            <person name="Wan K.H."/>
            <person name="Park S."/>
            <person name="Mendez-Lago M."/>
            <person name="Rossi F."/>
            <person name="Villasante A."/>
            <person name="Dimitri P."/>
            <person name="Karpen G.H."/>
            <person name="Celniker S.E."/>
        </authorList>
    </citation>
    <scope>NUCLEOTIDE SEQUENCE [LARGE SCALE GENOMIC DNA]</scope>
    <source>
        <strain evidence="20">Berkeley</strain>
    </source>
</reference>
<proteinExistence type="evidence at protein level"/>
<dbReference type="SMR" id="E1JH68"/>
<feature type="compositionally biased region" description="Low complexity" evidence="15">
    <location>
        <begin position="316"/>
        <end position="326"/>
    </location>
</feature>
<keyword evidence="8 14" id="KW-0175">Coiled coil</keyword>
<dbReference type="InterPro" id="IPR047415">
    <property type="entry name" value="Pcf11_CID"/>
</dbReference>
<reference evidence="17 20" key="6">
    <citation type="journal article" date="2005" name="PLoS Comput. Biol.">
        <title>Combined evidence annotation of transposable elements in genome sequences.</title>
        <authorList>
            <person name="Quesneville H."/>
            <person name="Bergman C.M."/>
            <person name="Andrieu O."/>
            <person name="Autard D."/>
            <person name="Nouaud D."/>
            <person name="Ashburner M."/>
            <person name="Anxolabehere D."/>
        </authorList>
    </citation>
    <scope>NUCLEOTIDE SEQUENCE [LARGE SCALE GENOMIC DNA]</scope>
    <source>
        <strain evidence="20">Berkeley</strain>
    </source>
</reference>
<dbReference type="FunFam" id="1.25.40.90:FF:000015">
    <property type="entry name" value="Pre-mRNA cleavage complex 2 protein Pcf11"/>
    <property type="match status" value="1"/>
</dbReference>
<reference evidence="17 20" key="1">
    <citation type="journal article" date="2000" name="Science">
        <title>The genome sequence of Drosophila melanogaster.</title>
        <authorList>
            <person name="Adams M.D."/>
            <person name="Celniker S.E."/>
            <person name="Holt R.A."/>
            <person name="Evans C.A."/>
            <person name="Gocayne J.D."/>
            <person name="Amanatides P.G."/>
            <person name="Scherer S.E."/>
            <person name="Li P.W."/>
            <person name="Hoskins R.A."/>
            <person name="Galle R.F."/>
            <person name="George R.A."/>
            <person name="Lewis S.E."/>
            <person name="Richards S."/>
            <person name="Ashburner M."/>
            <person name="Henderson S.N."/>
            <person name="Sutton G.G."/>
            <person name="Wortman J.R."/>
            <person name="Yandell M.D."/>
            <person name="Zhang Q."/>
            <person name="Chen L.X."/>
            <person name="Brandon R.C."/>
            <person name="Rogers Y.H."/>
            <person name="Blazej R.G."/>
            <person name="Champe M."/>
            <person name="Pfeiffer B.D."/>
            <person name="Wan K.H."/>
            <person name="Doyle C."/>
            <person name="Baxter E.G."/>
            <person name="Helt G."/>
            <person name="Nelson C.R."/>
            <person name="Gabor G.L."/>
            <person name="Abril J.F."/>
            <person name="Agbayani A."/>
            <person name="An H.J."/>
            <person name="Andrews-Pfannkoch C."/>
            <person name="Baldwin D."/>
            <person name="Ballew R.M."/>
            <person name="Basu A."/>
            <person name="Baxendale J."/>
            <person name="Bayraktaroglu L."/>
            <person name="Beasley E.M."/>
            <person name="Beeson K.Y."/>
            <person name="Benos P.V."/>
            <person name="Berman B.P."/>
            <person name="Bhandari D."/>
            <person name="Bolshakov S."/>
            <person name="Borkova D."/>
            <person name="Botchan M.R."/>
            <person name="Bouck J."/>
            <person name="Brokstein P."/>
            <person name="Brottier P."/>
            <person name="Burtis K.C."/>
            <person name="Busam D.A."/>
            <person name="Butler H."/>
            <person name="Cadieu E."/>
            <person name="Center A."/>
            <person name="Chandra I."/>
            <person name="Cherry J.M."/>
            <person name="Cawley S."/>
            <person name="Dahlke C."/>
            <person name="Davenport L.B."/>
            <person name="Davies P."/>
            <person name="de Pablos B."/>
            <person name="Delcher A."/>
            <person name="Deng Z."/>
            <person name="Mays A.D."/>
            <person name="Dew I."/>
            <person name="Dietz S.M."/>
            <person name="Dodson K."/>
            <person name="Doup L.E."/>
            <person name="Downes M."/>
            <person name="Dugan-Rocha S."/>
            <person name="Dunkov B.C."/>
            <person name="Dunn P."/>
            <person name="Durbin K.J."/>
            <person name="Evangelista C.C."/>
            <person name="Ferraz C."/>
            <person name="Ferriera S."/>
            <person name="Fleischmann W."/>
            <person name="Fosler C."/>
            <person name="Gabrielian A.E."/>
            <person name="Garg N.S."/>
            <person name="Gelbart W.M."/>
            <person name="Glasser K."/>
            <person name="Glodek A."/>
            <person name="Gong F."/>
            <person name="Gorrell J.H."/>
            <person name="Gu Z."/>
            <person name="Guan P."/>
            <person name="Harris M."/>
            <person name="Harris N.L."/>
            <person name="Harvey D."/>
            <person name="Heiman T.J."/>
            <person name="Hernandez J.R."/>
            <person name="Houck J."/>
            <person name="Hostin D."/>
            <person name="Houston K.A."/>
            <person name="Howland T.J."/>
            <person name="Wei M.H."/>
            <person name="Ibegwam C."/>
            <person name="Jalali M."/>
            <person name="Kalush F."/>
            <person name="Karpen G.H."/>
            <person name="Ke Z."/>
            <person name="Kennison J.A."/>
            <person name="Ketchum K.A."/>
            <person name="Kimmel B.E."/>
            <person name="Kodira C.D."/>
            <person name="Kraft C."/>
            <person name="Kravitz S."/>
            <person name="Kulp D."/>
            <person name="Lai Z."/>
            <person name="Lasko P."/>
            <person name="Lei Y."/>
            <person name="Levitsky A.A."/>
            <person name="Li J."/>
            <person name="Li Z."/>
            <person name="Liang Y."/>
            <person name="Lin X."/>
            <person name="Liu X."/>
            <person name="Mattei B."/>
            <person name="McIntosh T.C."/>
            <person name="McLeod M.P."/>
            <person name="McPherson D."/>
            <person name="Merkulov G."/>
            <person name="Milshina N.V."/>
            <person name="Mobarry C."/>
            <person name="Morris J."/>
            <person name="Moshrefi A."/>
            <person name="Mount S.M."/>
            <person name="Moy M."/>
            <person name="Murphy B."/>
            <person name="Murphy L."/>
            <person name="Muzny D.M."/>
            <person name="Nelson D.L."/>
            <person name="Nelson D.R."/>
            <person name="Nelson K.A."/>
            <person name="Nixon K."/>
            <person name="Nusskern D.R."/>
            <person name="Pacleb J.M."/>
            <person name="Palazzolo M."/>
            <person name="Pittman G.S."/>
            <person name="Pan S."/>
            <person name="Pollard J."/>
            <person name="Puri V."/>
            <person name="Reese M.G."/>
            <person name="Reinert K."/>
            <person name="Remington K."/>
            <person name="Saunders R.D."/>
            <person name="Scheeler F."/>
            <person name="Shen H."/>
            <person name="Shue B.C."/>
            <person name="Siden-Kiamos I."/>
            <person name="Simpson M."/>
            <person name="Skupski M.P."/>
            <person name="Smith T."/>
            <person name="Spier E."/>
            <person name="Spradling A.C."/>
            <person name="Stapleton M."/>
            <person name="Strong R."/>
            <person name="Sun E."/>
            <person name="Svirskas R."/>
            <person name="Tector C."/>
            <person name="Turner R."/>
            <person name="Venter E."/>
            <person name="Wang A.H."/>
            <person name="Wang X."/>
            <person name="Wang Z.Y."/>
            <person name="Wassarman D.A."/>
            <person name="Weinstock G.M."/>
            <person name="Weissenbach J."/>
            <person name="Williams S.M."/>
            <person name="WoodageT"/>
            <person name="Worley K.C."/>
            <person name="Wu D."/>
            <person name="Yang S."/>
            <person name="Yao Q.A."/>
            <person name="Ye J."/>
            <person name="Yeh R.F."/>
            <person name="Zaveri J.S."/>
            <person name="Zhan M."/>
            <person name="Zhang G."/>
            <person name="Zhao Q."/>
            <person name="Zheng L."/>
            <person name="Zheng X.H."/>
            <person name="Zhong F.N."/>
            <person name="Zhong W."/>
            <person name="Zhou X."/>
            <person name="Zhu S."/>
            <person name="Zhu X."/>
            <person name="Smith H.O."/>
            <person name="Gibbs R.A."/>
            <person name="Myers E.W."/>
            <person name="Rubin G.M."/>
            <person name="Venter J.C."/>
        </authorList>
    </citation>
    <scope>NUCLEOTIDE SEQUENCE [LARGE SCALE GENOMIC DNA]</scope>
    <source>
        <strain evidence="20">Berkeley</strain>
    </source>
</reference>
<feature type="compositionally biased region" description="Low complexity" evidence="15">
    <location>
        <begin position="350"/>
        <end position="370"/>
    </location>
</feature>
<dbReference type="ExpressionAtlas" id="E1JH68">
    <property type="expression patterns" value="baseline and differential"/>
</dbReference>
<dbReference type="RefSeq" id="NP_001163153.1">
    <property type="nucleotide sequence ID" value="NM_001169682.2"/>
</dbReference>
<dbReference type="EMBL" id="BT133501">
    <property type="protein sequence ID" value="AFI71931.1"/>
    <property type="molecule type" value="mRNA"/>
</dbReference>
<evidence type="ECO:0000313" key="19">
    <source>
        <dbReference type="FlyBase" id="FBgn0264962"/>
    </source>
</evidence>
<evidence type="ECO:0000313" key="17">
    <source>
        <dbReference type="EMBL" id="ACZ94425.1"/>
    </source>
</evidence>
<dbReference type="Bgee" id="FBgn0264962">
    <property type="expression patterns" value="Expressed in indirect flight muscle cell (Drosophila) in body wall and 279 other cell types or tissues"/>
</dbReference>
<dbReference type="CTD" id="51585"/>
<dbReference type="PANTHER" id="PTHR15921">
    <property type="entry name" value="PRE-MRNA CLEAVAGE COMPLEX II"/>
    <property type="match status" value="1"/>
</dbReference>
<dbReference type="InterPro" id="IPR006569">
    <property type="entry name" value="CID_dom"/>
</dbReference>
<keyword evidence="3" id="KW-1017">Isopeptide bond</keyword>
<dbReference type="CDD" id="cd16982">
    <property type="entry name" value="CID_Pcf11"/>
    <property type="match status" value="1"/>
</dbReference>
<evidence type="ECO:0000256" key="9">
    <source>
        <dbReference type="ARBA" id="ARBA00023242"/>
    </source>
</evidence>
<dbReference type="InterPro" id="IPR048830">
    <property type="entry name" value="PCF11_helical"/>
</dbReference>
<dbReference type="FlyBase" id="FBgn0264962">
    <property type="gene designation" value="Pcf11"/>
</dbReference>
<feature type="compositionally biased region" description="Low complexity" evidence="15">
    <location>
        <begin position="489"/>
        <end position="504"/>
    </location>
</feature>
<dbReference type="PROSITE" id="PS51391">
    <property type="entry name" value="CID"/>
    <property type="match status" value="1"/>
</dbReference>
<evidence type="ECO:0000313" key="20">
    <source>
        <dbReference type="Proteomes" id="UP000000803"/>
    </source>
</evidence>
<evidence type="ECO:0000256" key="15">
    <source>
        <dbReference type="SAM" id="MobiDB-lite"/>
    </source>
</evidence>
<evidence type="ECO:0000256" key="10">
    <source>
        <dbReference type="ARBA" id="ARBA00057101"/>
    </source>
</evidence>
<accession>E1JH68</accession>
<reference evidence="17 20" key="4">
    <citation type="journal article" date="2002" name="Genome Biol.">
        <title>The transposable elements of the Drosophila melanogaster euchromatin: a genomics perspective.</title>
        <authorList>
            <person name="Kaminker J.S."/>
            <person name="Bergman C.M."/>
            <person name="Kronmiller B."/>
            <person name="Carlson J."/>
            <person name="Svirskas R."/>
            <person name="Patel S."/>
            <person name="Frise E."/>
            <person name="Wheeler D.A."/>
            <person name="Lewis S.E."/>
            <person name="Rubin G.M."/>
            <person name="Ashburner M."/>
            <person name="Celniker S.E."/>
        </authorList>
    </citation>
    <scope>NUCLEOTIDE SEQUENCE [LARGE SCALE GENOMIC DNA]</scope>
    <source>
        <strain evidence="20">Berkeley</strain>
    </source>
</reference>
<reference evidence="17" key="13">
    <citation type="journal article" date="2015" name="Genome Res.">
        <title>The Release 6 reference sequence of the Drosophila melanogaster genome.</title>
        <authorList>
            <person name="Hoskins R.A."/>
            <person name="Carlson J.W."/>
            <person name="Wan K.H."/>
            <person name="Park S."/>
            <person name="Mendez I."/>
            <person name="Galle S.E."/>
            <person name="Booth B.W."/>
            <person name="Pfeiffer B.D."/>
            <person name="George R.A."/>
            <person name="Svirskas R."/>
            <person name="Krzywinski M."/>
            <person name="Schein J."/>
            <person name="Accardo M.C."/>
            <person name="Damia E."/>
            <person name="Messina G."/>
            <person name="Mendez-Lago M."/>
            <person name="de Pablos B."/>
            <person name="Demakova O.V."/>
            <person name="Andreyeva E.N."/>
            <person name="Boldyreva L.V."/>
            <person name="Marra M."/>
            <person name="Carvalho A.B."/>
            <person name="Dimitri P."/>
            <person name="Villasante A."/>
            <person name="Zhimulev I.F."/>
            <person name="Rubin G.M."/>
            <person name="Karpen G.H."/>
            <person name="Celniker S.E."/>
        </authorList>
    </citation>
    <scope>NUCLEOTIDE SEQUENCE</scope>
</reference>
<dbReference type="BioGRID-ORCS" id="36658">
    <property type="hits" value="1 hit in 1 CRISPR screen"/>
</dbReference>
<reference evidence="17 20" key="5">
    <citation type="journal article" date="2002" name="Genome Biol.">
        <title>Heterochromatic sequences in a Drosophila whole-genome shotgun assembly.</title>
        <authorList>
            <person name="Hoskins R.A."/>
            <person name="Smith C.D."/>
            <person name="Carlson J.W."/>
            <person name="Carvalho A.B."/>
            <person name="Halpern A."/>
            <person name="Kaminker J.S."/>
            <person name="Kennedy C."/>
            <person name="Mungall C.J."/>
            <person name="Sullivan B.A."/>
            <person name="Sutton G.G."/>
            <person name="Yasuhara J.C."/>
            <person name="Wakimoto B.T."/>
            <person name="Myers E.W."/>
            <person name="Celniker S.E."/>
            <person name="Rubin G.M."/>
            <person name="Karpen G.H."/>
        </authorList>
    </citation>
    <scope>NUCLEOTIDE SEQUENCE [LARGE SCALE GENOMIC DNA]</scope>
    <source>
        <strain evidence="20">Berkeley</strain>
    </source>
</reference>
<reference evidence="17" key="14">
    <citation type="submission" date="2020-04" db="EMBL/GenBank/DDBJ databases">
        <authorList>
            <consortium name="FlyBase"/>
        </authorList>
    </citation>
    <scope>NUCLEOTIDE SEQUENCE</scope>
</reference>
<dbReference type="SMART" id="SM00582">
    <property type="entry name" value="RPR"/>
    <property type="match status" value="1"/>
</dbReference>
<evidence type="ECO:0007829" key="21">
    <source>
        <dbReference type="PeptideAtlas" id="E1JH68"/>
    </source>
</evidence>
<gene>
    <name evidence="17 19" type="primary">Pcf11</name>
    <name evidence="17" type="synonym">anon-WO0118547.146</name>
    <name evidence="17" type="synonym">Dmel\CG10228</name>
    <name evidence="17" type="synonym">dPcf11</name>
    <name evidence="17" type="synonym">Inr-a</name>
    <name evidence="17" type="synonym">l(2)k08015</name>
    <name evidence="17" type="synonym">PCF11</name>
    <name evidence="17" type="synonym">pcf11</name>
    <name evidence="18" type="synonym">Pcf11-RB</name>
    <name evidence="17 19" type="ORF">CG10228</name>
    <name evidence="17" type="ORF">Dmel_CG10228</name>
</gene>
<keyword evidence="7" id="KW-0007">Acetylation</keyword>
<dbReference type="PANTHER" id="PTHR15921:SF3">
    <property type="entry name" value="PRE-MRNA CLEAVAGE COMPLEX 2 PROTEIN PCF11"/>
    <property type="match status" value="1"/>
</dbReference>
<keyword evidence="4" id="KW-0597">Phosphoprotein</keyword>
<dbReference type="GO" id="GO:0006369">
    <property type="term" value="P:termination of RNA polymerase II transcription"/>
    <property type="evidence" value="ECO:0007669"/>
    <property type="project" value="InterPro"/>
</dbReference>
<keyword evidence="9" id="KW-0539">Nucleus</keyword>
<keyword evidence="20" id="KW-1185">Reference proteome</keyword>
<feature type="compositionally biased region" description="Low complexity" evidence="15">
    <location>
        <begin position="378"/>
        <end position="389"/>
    </location>
</feature>
<dbReference type="InterPro" id="IPR045154">
    <property type="entry name" value="PCF11-like"/>
</dbReference>
<feature type="coiled-coil region" evidence="14">
    <location>
        <begin position="195"/>
        <end position="234"/>
    </location>
</feature>